<gene>
    <name evidence="1" type="ORF">KQY15_02345</name>
</gene>
<evidence type="ECO:0000313" key="2">
    <source>
        <dbReference type="Proteomes" id="UP000704611"/>
    </source>
</evidence>
<dbReference type="Proteomes" id="UP000704611">
    <property type="component" value="Unassembled WGS sequence"/>
</dbReference>
<protein>
    <submittedName>
        <fullName evidence="1">Uncharacterized protein</fullName>
    </submittedName>
</protein>
<reference evidence="1 2" key="1">
    <citation type="submission" date="2021-06" db="EMBL/GenBank/DDBJ databases">
        <title>Rheinheimera indica sp. nov., isolated from deep-sea sediment.</title>
        <authorList>
            <person name="Wang Z."/>
            <person name="Zhang X.-Y."/>
        </authorList>
    </citation>
    <scope>NUCLEOTIDE SEQUENCE [LARGE SCALE GENOMIC DNA]</scope>
    <source>
        <strain evidence="1 2">SM2107</strain>
    </source>
</reference>
<dbReference type="EMBL" id="JAHRID010000001">
    <property type="protein sequence ID" value="MBV2127938.1"/>
    <property type="molecule type" value="Genomic_DNA"/>
</dbReference>
<evidence type="ECO:0000313" key="1">
    <source>
        <dbReference type="EMBL" id="MBV2127938.1"/>
    </source>
</evidence>
<comment type="caution">
    <text evidence="1">The sequence shown here is derived from an EMBL/GenBank/DDBJ whole genome shotgun (WGS) entry which is preliminary data.</text>
</comment>
<keyword evidence="2" id="KW-1185">Reference proteome</keyword>
<accession>A0ABS6MGK2</accession>
<name>A0ABS6MGK2_9GAMM</name>
<sequence length="153" mass="16808">MLLIIGIDPDLTASGVAVITPDKRIVEMQRVKFSQLVDYMQLQAIKADGQILIKMEDPNMIAPTFPRALPKAMNRQAVNNRISQNVGQVKAVATLILEVLKAAGYSVTPCRPLVGGYKTRCKKDAAYFNQLTGWDKRSNEDCRDAALIALFGG</sequence>
<dbReference type="RefSeq" id="WP_217666844.1">
    <property type="nucleotide sequence ID" value="NZ_JAHRID010000001.1"/>
</dbReference>
<proteinExistence type="predicted"/>
<organism evidence="1 2">
    <name type="scientific">Arsukibacterium indicum</name>
    <dbReference type="NCBI Taxonomy" id="2848612"/>
    <lineage>
        <taxon>Bacteria</taxon>
        <taxon>Pseudomonadati</taxon>
        <taxon>Pseudomonadota</taxon>
        <taxon>Gammaproteobacteria</taxon>
        <taxon>Chromatiales</taxon>
        <taxon>Chromatiaceae</taxon>
        <taxon>Arsukibacterium</taxon>
    </lineage>
</organism>